<sequence length="57" mass="6110">LSLSPSPVTPAEPISVDKVNKGEDKNTEEPVEVEDEDIDLPPPLPPPPLPPARFISV</sequence>
<dbReference type="Proteomes" id="UP000250078">
    <property type="component" value="Unassembled WGS sequence"/>
</dbReference>
<protein>
    <submittedName>
        <fullName evidence="1">Uncharacterized protein</fullName>
    </submittedName>
</protein>
<gene>
    <name evidence="1" type="ORF">K441DRAFT_669912</name>
</gene>
<proteinExistence type="predicted"/>
<dbReference type="EMBL" id="KV748252">
    <property type="protein sequence ID" value="OCK87978.1"/>
    <property type="molecule type" value="Genomic_DNA"/>
</dbReference>
<feature type="non-terminal residue" evidence="1">
    <location>
        <position position="1"/>
    </location>
</feature>
<name>A0ACC8ENP8_9PEZI</name>
<evidence type="ECO:0000313" key="2">
    <source>
        <dbReference type="Proteomes" id="UP000250078"/>
    </source>
</evidence>
<keyword evidence="2" id="KW-1185">Reference proteome</keyword>
<organism evidence="1 2">
    <name type="scientific">Cenococcum geophilum 1.58</name>
    <dbReference type="NCBI Taxonomy" id="794803"/>
    <lineage>
        <taxon>Eukaryota</taxon>
        <taxon>Fungi</taxon>
        <taxon>Dikarya</taxon>
        <taxon>Ascomycota</taxon>
        <taxon>Pezizomycotina</taxon>
        <taxon>Dothideomycetes</taxon>
        <taxon>Pleosporomycetidae</taxon>
        <taxon>Gloniales</taxon>
        <taxon>Gloniaceae</taxon>
        <taxon>Cenococcum</taxon>
    </lineage>
</organism>
<accession>A0ACC8ENP8</accession>
<evidence type="ECO:0000313" key="1">
    <source>
        <dbReference type="EMBL" id="OCK87978.1"/>
    </source>
</evidence>
<reference evidence="1 2" key="1">
    <citation type="journal article" date="2016" name="Nat. Commun.">
        <title>Ectomycorrhizal ecology is imprinted in the genome of the dominant symbiotic fungus Cenococcum geophilum.</title>
        <authorList>
            <consortium name="DOE Joint Genome Institute"/>
            <person name="Peter M."/>
            <person name="Kohler A."/>
            <person name="Ohm R.A."/>
            <person name="Kuo A."/>
            <person name="Krutzmann J."/>
            <person name="Morin E."/>
            <person name="Arend M."/>
            <person name="Barry K.W."/>
            <person name="Binder M."/>
            <person name="Choi C."/>
            <person name="Clum A."/>
            <person name="Copeland A."/>
            <person name="Grisel N."/>
            <person name="Haridas S."/>
            <person name="Kipfer T."/>
            <person name="LaButti K."/>
            <person name="Lindquist E."/>
            <person name="Lipzen A."/>
            <person name="Maire R."/>
            <person name="Meier B."/>
            <person name="Mihaltcheva S."/>
            <person name="Molinier V."/>
            <person name="Murat C."/>
            <person name="Poggeler S."/>
            <person name="Quandt C.A."/>
            <person name="Sperisen C."/>
            <person name="Tritt A."/>
            <person name="Tisserant E."/>
            <person name="Crous P.W."/>
            <person name="Henrissat B."/>
            <person name="Nehls U."/>
            <person name="Egli S."/>
            <person name="Spatafora J.W."/>
            <person name="Grigoriev I.V."/>
            <person name="Martin F.M."/>
        </authorList>
    </citation>
    <scope>NUCLEOTIDE SEQUENCE [LARGE SCALE GENOMIC DNA]</scope>
    <source>
        <strain evidence="1 2">1.58</strain>
    </source>
</reference>